<geneLocation type="mitochondrion" evidence="1"/>
<dbReference type="AlphaFoldDB" id="A0A1Y0AZC9"/>
<name>A0A1Y0AZC9_9LAMI</name>
<reference evidence="1" key="1">
    <citation type="submission" date="2017-03" db="EMBL/GenBank/DDBJ databases">
        <title>The mitochondrial genome of the carnivorous plant Utricularia reniformis (Lentibulariaceae): structure, comparative analysis and evolutionary landmarks.</title>
        <authorList>
            <person name="Silva S.R."/>
            <person name="Alvarenga D.O."/>
            <person name="Michael T.P."/>
            <person name="Miranda V.F.O."/>
            <person name="Varani A.M."/>
        </authorList>
    </citation>
    <scope>NUCLEOTIDE SEQUENCE</scope>
</reference>
<organism evidence="1">
    <name type="scientific">Utricularia reniformis</name>
    <dbReference type="NCBI Taxonomy" id="192314"/>
    <lineage>
        <taxon>Eukaryota</taxon>
        <taxon>Viridiplantae</taxon>
        <taxon>Streptophyta</taxon>
        <taxon>Embryophyta</taxon>
        <taxon>Tracheophyta</taxon>
        <taxon>Spermatophyta</taxon>
        <taxon>Magnoliopsida</taxon>
        <taxon>eudicotyledons</taxon>
        <taxon>Gunneridae</taxon>
        <taxon>Pentapetalae</taxon>
        <taxon>asterids</taxon>
        <taxon>lamiids</taxon>
        <taxon>Lamiales</taxon>
        <taxon>Lentibulariaceae</taxon>
        <taxon>Utricularia</taxon>
    </lineage>
</organism>
<evidence type="ECO:0000313" key="1">
    <source>
        <dbReference type="EMBL" id="ART30488.1"/>
    </source>
</evidence>
<dbReference type="EMBL" id="KY774314">
    <property type="protein sequence ID" value="ART30488.1"/>
    <property type="molecule type" value="Genomic_DNA"/>
</dbReference>
<sequence length="40" mass="4618">MRGYFLLDVEIIALSGNIEGCVDPLINRWEKNHWNEFPGA</sequence>
<keyword evidence="1" id="KW-0496">Mitochondrion</keyword>
<proteinExistence type="predicted"/>
<gene>
    <name evidence="1" type="ORF">AEK19_MT0210</name>
</gene>
<protein>
    <submittedName>
        <fullName evidence="1">Uncharacterized protein</fullName>
    </submittedName>
</protein>
<accession>A0A1Y0AZC9</accession>